<dbReference type="Gene3D" id="3.10.20.310">
    <property type="entry name" value="membrane protein fhac"/>
    <property type="match status" value="2"/>
</dbReference>
<evidence type="ECO:0000313" key="9">
    <source>
        <dbReference type="Proteomes" id="UP000195772"/>
    </source>
</evidence>
<dbReference type="AlphaFoldDB" id="A0A1Y3QZU5"/>
<dbReference type="Pfam" id="PF01103">
    <property type="entry name" value="Omp85"/>
    <property type="match status" value="1"/>
</dbReference>
<dbReference type="InterPro" id="IPR039910">
    <property type="entry name" value="D15-like"/>
</dbReference>
<dbReference type="GO" id="GO:0019867">
    <property type="term" value="C:outer membrane"/>
    <property type="evidence" value="ECO:0007669"/>
    <property type="project" value="InterPro"/>
</dbReference>
<dbReference type="eggNOG" id="COG4775">
    <property type="taxonomic scope" value="Bacteria"/>
</dbReference>
<dbReference type="PANTHER" id="PTHR12815:SF47">
    <property type="entry name" value="TRANSLOCATION AND ASSEMBLY MODULE SUBUNIT TAMA"/>
    <property type="match status" value="1"/>
</dbReference>
<dbReference type="InterPro" id="IPR000184">
    <property type="entry name" value="Bac_surfAg_D15"/>
</dbReference>
<evidence type="ECO:0000256" key="2">
    <source>
        <dbReference type="ARBA" id="ARBA00022692"/>
    </source>
</evidence>
<feature type="signal peptide" evidence="6">
    <location>
        <begin position="1"/>
        <end position="21"/>
    </location>
</feature>
<comment type="subcellular location">
    <subcellularLocation>
        <location evidence="1">Membrane</location>
    </subcellularLocation>
</comment>
<dbReference type="OrthoDB" id="9814535at2"/>
<comment type="caution">
    <text evidence="8">The sequence shown here is derived from an EMBL/GenBank/DDBJ whole genome shotgun (WGS) entry which is preliminary data.</text>
</comment>
<dbReference type="PANTHER" id="PTHR12815">
    <property type="entry name" value="SORTING AND ASSEMBLY MACHINERY SAMM50 PROTEIN FAMILY MEMBER"/>
    <property type="match status" value="1"/>
</dbReference>
<keyword evidence="2" id="KW-0812">Transmembrane</keyword>
<protein>
    <submittedName>
        <fullName evidence="8">Outer membrane protein assembly factor</fullName>
    </submittedName>
</protein>
<feature type="domain" description="Bacterial surface antigen (D15)" evidence="7">
    <location>
        <begin position="472"/>
        <end position="800"/>
    </location>
</feature>
<keyword evidence="3 6" id="KW-0732">Signal</keyword>
<feature type="chain" id="PRO_5010990221" evidence="6">
    <location>
        <begin position="22"/>
        <end position="801"/>
    </location>
</feature>
<keyword evidence="5" id="KW-0998">Cell outer membrane</keyword>
<evidence type="ECO:0000256" key="1">
    <source>
        <dbReference type="ARBA" id="ARBA00004370"/>
    </source>
</evidence>
<organism evidence="8 9">
    <name type="scientific">Alistipes onderdonkii</name>
    <dbReference type="NCBI Taxonomy" id="328813"/>
    <lineage>
        <taxon>Bacteria</taxon>
        <taxon>Pseudomonadati</taxon>
        <taxon>Bacteroidota</taxon>
        <taxon>Bacteroidia</taxon>
        <taxon>Bacteroidales</taxon>
        <taxon>Rikenellaceae</taxon>
        <taxon>Alistipes</taxon>
    </lineage>
</organism>
<accession>A0A1Y3QZU5</accession>
<evidence type="ECO:0000259" key="7">
    <source>
        <dbReference type="Pfam" id="PF01103"/>
    </source>
</evidence>
<reference evidence="9" key="1">
    <citation type="submission" date="2017-04" db="EMBL/GenBank/DDBJ databases">
        <title>Function of individual gut microbiota members based on whole genome sequencing of pure cultures obtained from chicken caecum.</title>
        <authorList>
            <person name="Medvecky M."/>
            <person name="Cejkova D."/>
            <person name="Polansky O."/>
            <person name="Karasova D."/>
            <person name="Kubasova T."/>
            <person name="Cizek A."/>
            <person name="Rychlik I."/>
        </authorList>
    </citation>
    <scope>NUCLEOTIDE SEQUENCE [LARGE SCALE GENOMIC DNA]</scope>
    <source>
        <strain evidence="9">An90</strain>
    </source>
</reference>
<name>A0A1Y3QZU5_9BACT</name>
<gene>
    <name evidence="8" type="ORF">B5G41_02575</name>
</gene>
<proteinExistence type="predicted"/>
<dbReference type="Proteomes" id="UP000195772">
    <property type="component" value="Unassembled WGS sequence"/>
</dbReference>
<evidence type="ECO:0000256" key="5">
    <source>
        <dbReference type="ARBA" id="ARBA00023237"/>
    </source>
</evidence>
<evidence type="ECO:0000256" key="4">
    <source>
        <dbReference type="ARBA" id="ARBA00023136"/>
    </source>
</evidence>
<dbReference type="Gene3D" id="2.40.160.50">
    <property type="entry name" value="membrane protein fhac: a member of the omp85/tpsb transporter family"/>
    <property type="match status" value="1"/>
</dbReference>
<dbReference type="EMBL" id="NFHB01000001">
    <property type="protein sequence ID" value="OUN05191.1"/>
    <property type="molecule type" value="Genomic_DNA"/>
</dbReference>
<evidence type="ECO:0000313" key="8">
    <source>
        <dbReference type="EMBL" id="OUN05191.1"/>
    </source>
</evidence>
<keyword evidence="4" id="KW-0472">Membrane</keyword>
<evidence type="ECO:0000256" key="6">
    <source>
        <dbReference type="SAM" id="SignalP"/>
    </source>
</evidence>
<sequence length="801" mass="91823">MRGACRIFVAAMLGLICSACSVTRKIPEGQYLLQKVKIDADKSTPRKERITAADFEKYVRQTPNKRFLGTNFYVWLYEQANPGKQNWWNNWKRRIGQEPVLLDMGLTDRSAQNLKIFMDSKGFRASQVTFEVDTTSRRKRARVTYRTRQGEPYRIDSVSYEFQDKFLEQIILPDTANTLLRKGGIFDITVLDRERERIAAYLKERGYYNFTVNNIEYVADTLGGGHKVGLELVVKQNLTGYNERGLPVMDNNMVYRIDQINVFPNYDPTVARTDSTFLQRLDTLYYRGLNIVYEKRPNLRPAILRQAVPLYPNYVYNSAQVNRAYTDLMSLGYFKSAKIEFVEQPQSAEVTNYVSFIGASADSTQTRYTREGYLKCNILCTPTLKQSFKVDLEGSTTSSFYGLKATVGYQNRNIFRGAEAFDVSFTAGYEFMKAPDARKKRATEFGITTGLTFPRFLMPWRTRRFRSVNQPKTKVELSVNFQDRPYYRRTLSSAGITYQWTNNRYSTFSLRPIDINVVDVNNLDESFLMINKTDSAGQQELTPNKYLLESFRTQFIGGLTFGYSYNNQRKNLGGNATNIRFNFETAGNLIDAVDRLFYARPKDGSPAKIFGIEYSQYFRTDLSISRKIMLGGATALVGRIYGGVAMAYGNSTSVPFDRQFYCGGSNGMRGWAPRTLGQGSVPDPHSSFPIQTGDVKLEANLELRFPIWGMVHGATFFDLGNIWYIRQNSDYSDDAVFHFDKFYKQLGFNTGIGLRLDIKFAVLRLDWGVQLHNPNNPSGEKWIHNLRWKNTALNFGVGYPF</sequence>
<evidence type="ECO:0000256" key="3">
    <source>
        <dbReference type="ARBA" id="ARBA00022729"/>
    </source>
</evidence>